<dbReference type="NCBIfam" id="TIGR00103">
    <property type="entry name" value="DNA_YbaB_EbfC"/>
    <property type="match status" value="1"/>
</dbReference>
<comment type="caution">
    <text evidence="4">The sequence shown here is derived from an EMBL/GenBank/DDBJ whole genome shotgun (WGS) entry which is preliminary data.</text>
</comment>
<evidence type="ECO:0000313" key="4">
    <source>
        <dbReference type="EMBL" id="KRM42038.1"/>
    </source>
</evidence>
<dbReference type="PATRIC" id="fig|1423786.4.peg.2065"/>
<dbReference type="InterPro" id="IPR004401">
    <property type="entry name" value="YbaB/EbfC"/>
</dbReference>
<dbReference type="GO" id="GO:0003677">
    <property type="term" value="F:DNA binding"/>
    <property type="evidence" value="ECO:0007669"/>
    <property type="project" value="UniProtKB-UniRule"/>
</dbReference>
<dbReference type="GO" id="GO:0005829">
    <property type="term" value="C:cytosol"/>
    <property type="evidence" value="ECO:0007669"/>
    <property type="project" value="TreeGrafter"/>
</dbReference>
<keyword evidence="2" id="KW-0963">Cytoplasm</keyword>
<dbReference type="Pfam" id="PF02575">
    <property type="entry name" value="YbaB_DNA_bd"/>
    <property type="match status" value="1"/>
</dbReference>
<organism evidence="4 5">
    <name type="scientific">Lentilactobacillus parafarraginis DSM 18390 = JCM 14109</name>
    <dbReference type="NCBI Taxonomy" id="1423786"/>
    <lineage>
        <taxon>Bacteria</taxon>
        <taxon>Bacillati</taxon>
        <taxon>Bacillota</taxon>
        <taxon>Bacilli</taxon>
        <taxon>Lactobacillales</taxon>
        <taxon>Lactobacillaceae</taxon>
        <taxon>Lentilactobacillus</taxon>
    </lineage>
</organism>
<dbReference type="GO" id="GO:0043590">
    <property type="term" value="C:bacterial nucleoid"/>
    <property type="evidence" value="ECO:0007669"/>
    <property type="project" value="UniProtKB-UniRule"/>
</dbReference>
<dbReference type="Proteomes" id="UP000051010">
    <property type="component" value="Unassembled WGS sequence"/>
</dbReference>
<dbReference type="PANTHER" id="PTHR33449">
    <property type="entry name" value="NUCLEOID-ASSOCIATED PROTEIN YBAB"/>
    <property type="match status" value="1"/>
</dbReference>
<dbReference type="PIRSF" id="PIRSF004555">
    <property type="entry name" value="UCP004555"/>
    <property type="match status" value="1"/>
</dbReference>
<gene>
    <name evidence="4" type="ORF">FD47_GL001958</name>
</gene>
<reference evidence="4 5" key="1">
    <citation type="journal article" date="2015" name="Genome Announc.">
        <title>Expanding the biotechnology potential of lactobacilli through comparative genomics of 213 strains and associated genera.</title>
        <authorList>
            <person name="Sun Z."/>
            <person name="Harris H.M."/>
            <person name="McCann A."/>
            <person name="Guo C."/>
            <person name="Argimon S."/>
            <person name="Zhang W."/>
            <person name="Yang X."/>
            <person name="Jeffery I.B."/>
            <person name="Cooney J.C."/>
            <person name="Kagawa T.F."/>
            <person name="Liu W."/>
            <person name="Song Y."/>
            <person name="Salvetti E."/>
            <person name="Wrobel A."/>
            <person name="Rasinkangas P."/>
            <person name="Parkhill J."/>
            <person name="Rea M.C."/>
            <person name="O'Sullivan O."/>
            <person name="Ritari J."/>
            <person name="Douillard F.P."/>
            <person name="Paul Ross R."/>
            <person name="Yang R."/>
            <person name="Briner A.E."/>
            <person name="Felis G.E."/>
            <person name="de Vos W.M."/>
            <person name="Barrangou R."/>
            <person name="Klaenhammer T.R."/>
            <person name="Caufield P.W."/>
            <person name="Cui Y."/>
            <person name="Zhang H."/>
            <person name="O'Toole P.W."/>
        </authorList>
    </citation>
    <scope>NUCLEOTIDE SEQUENCE [LARGE SCALE GENOMIC DNA]</scope>
    <source>
        <strain evidence="4 5">DSM 18390</strain>
    </source>
</reference>
<dbReference type="Gene3D" id="3.30.1310.10">
    <property type="entry name" value="Nucleoid-associated protein YbaB-like domain"/>
    <property type="match status" value="1"/>
</dbReference>
<feature type="compositionally biased region" description="Low complexity" evidence="3">
    <location>
        <begin position="1"/>
        <end position="15"/>
    </location>
</feature>
<evidence type="ECO:0000256" key="2">
    <source>
        <dbReference type="HAMAP-Rule" id="MF_00274"/>
    </source>
</evidence>
<evidence type="ECO:0000256" key="1">
    <source>
        <dbReference type="ARBA" id="ARBA00023125"/>
    </source>
</evidence>
<comment type="similarity">
    <text evidence="2">Belongs to the YbaB/EbfC family.</text>
</comment>
<accession>A0A0R1YQC6</accession>
<name>A0A0R1YQC6_9LACO</name>
<dbReference type="HAMAP" id="MF_00274">
    <property type="entry name" value="DNA_YbaB_EbfC"/>
    <property type="match status" value="1"/>
</dbReference>
<sequence>MMNGMNMNKMMKQMQSVQTNMKAEQEKLNATSFTGKAPDDMVVVTFTGDRKMTDMTVKPEAIDPDDPDMLSDLVIAAVNDCMTNIEKATRDSLGKYTKGLPGM</sequence>
<evidence type="ECO:0000313" key="5">
    <source>
        <dbReference type="Proteomes" id="UP000051010"/>
    </source>
</evidence>
<comment type="subunit">
    <text evidence="2">Homodimer.</text>
</comment>
<dbReference type="SUPFAM" id="SSF82607">
    <property type="entry name" value="YbaB-like"/>
    <property type="match status" value="1"/>
</dbReference>
<comment type="function">
    <text evidence="2">Binds to DNA and alters its conformation. May be involved in regulation of gene expression, nucleoid organization and DNA protection.</text>
</comment>
<dbReference type="EMBL" id="AZFZ01000045">
    <property type="protein sequence ID" value="KRM42038.1"/>
    <property type="molecule type" value="Genomic_DNA"/>
</dbReference>
<protein>
    <recommendedName>
        <fullName evidence="2">Nucleoid-associated protein FD47_GL001958</fullName>
    </recommendedName>
</protein>
<dbReference type="PANTHER" id="PTHR33449:SF1">
    <property type="entry name" value="NUCLEOID-ASSOCIATED PROTEIN YBAB"/>
    <property type="match status" value="1"/>
</dbReference>
<dbReference type="RefSeq" id="WP_054735523.1">
    <property type="nucleotide sequence ID" value="NZ_AZFZ01000045.1"/>
</dbReference>
<comment type="subcellular location">
    <subcellularLocation>
        <location evidence="2">Cytoplasm</location>
        <location evidence="2">Nucleoid</location>
    </subcellularLocation>
</comment>
<dbReference type="InterPro" id="IPR036894">
    <property type="entry name" value="YbaB-like_sf"/>
</dbReference>
<evidence type="ECO:0000256" key="3">
    <source>
        <dbReference type="SAM" id="MobiDB-lite"/>
    </source>
</evidence>
<feature type="region of interest" description="Disordered" evidence="3">
    <location>
        <begin position="1"/>
        <end position="22"/>
    </location>
</feature>
<dbReference type="AlphaFoldDB" id="A0A0R1YQC6"/>
<keyword evidence="1 2" id="KW-0238">DNA-binding</keyword>
<proteinExistence type="inferred from homology"/>